<dbReference type="InterPro" id="IPR036116">
    <property type="entry name" value="FN3_sf"/>
</dbReference>
<feature type="signal peptide" evidence="1">
    <location>
        <begin position="1"/>
        <end position="17"/>
    </location>
</feature>
<evidence type="ECO:0000259" key="2">
    <source>
        <dbReference type="PROSITE" id="PS50853"/>
    </source>
</evidence>
<dbReference type="Proteomes" id="UP001530400">
    <property type="component" value="Unassembled WGS sequence"/>
</dbReference>
<protein>
    <recommendedName>
        <fullName evidence="2">Fibronectin type-III domain-containing protein</fullName>
    </recommendedName>
</protein>
<evidence type="ECO:0000256" key="1">
    <source>
        <dbReference type="SAM" id="SignalP"/>
    </source>
</evidence>
<feature type="domain" description="Fibronectin type-III" evidence="2">
    <location>
        <begin position="616"/>
        <end position="712"/>
    </location>
</feature>
<gene>
    <name evidence="3" type="ORF">ACHAWO_004633</name>
</gene>
<dbReference type="SUPFAM" id="SSF55486">
    <property type="entry name" value="Metalloproteases ('zincins'), catalytic domain"/>
    <property type="match status" value="1"/>
</dbReference>
<dbReference type="InterPro" id="IPR003961">
    <property type="entry name" value="FN3_dom"/>
</dbReference>
<dbReference type="Gene3D" id="2.60.40.10">
    <property type="entry name" value="Immunoglobulins"/>
    <property type="match status" value="1"/>
</dbReference>
<comment type="caution">
    <text evidence="3">The sequence shown here is derived from an EMBL/GenBank/DDBJ whole genome shotgun (WGS) entry which is preliminary data.</text>
</comment>
<organism evidence="3 4">
    <name type="scientific">Cyclotella atomus</name>
    <dbReference type="NCBI Taxonomy" id="382360"/>
    <lineage>
        <taxon>Eukaryota</taxon>
        <taxon>Sar</taxon>
        <taxon>Stramenopiles</taxon>
        <taxon>Ochrophyta</taxon>
        <taxon>Bacillariophyta</taxon>
        <taxon>Coscinodiscophyceae</taxon>
        <taxon>Thalassiosirophycidae</taxon>
        <taxon>Stephanodiscales</taxon>
        <taxon>Stephanodiscaceae</taxon>
        <taxon>Cyclotella</taxon>
    </lineage>
</organism>
<evidence type="ECO:0000313" key="3">
    <source>
        <dbReference type="EMBL" id="KAL3773998.1"/>
    </source>
</evidence>
<dbReference type="PANTHER" id="PTHR33683:SF46">
    <property type="entry name" value="SUSHI DOMAIN-CONTAINING PROTEIN"/>
    <property type="match status" value="1"/>
</dbReference>
<keyword evidence="1" id="KW-0732">Signal</keyword>
<dbReference type="SUPFAM" id="SSF49265">
    <property type="entry name" value="Fibronectin type III"/>
    <property type="match status" value="1"/>
</dbReference>
<dbReference type="PROSITE" id="PS50853">
    <property type="entry name" value="FN3"/>
    <property type="match status" value="1"/>
</dbReference>
<sequence length="1054" mass="112743">MKLSIPLLLASLSPIDAFVEPESTFGTLLIEAANVTTKEDTSTAFYFGHEIPNESPANLFEHLDFSGATFDARSGKVANIDLSAPILPGDGNNLLWSVGFADSSAGKPEDAAEWQAVGASVLQDWINSNQKELGIDATELFASAAAFNGDDETAVRSAVHGDGDLIQFSLQRTFKGVVVRGSRASATIKSGNLVNVGFELWSDIASDFDVLPRINANEAYQILAKSTGYELKKGRSCKPELQILTQAAGEVPMFSTKGFRANSFKKTIPEVGQGYTTSLVWKGDVYPLSNDGKDENGQLQLDWPMPFAQVGSEVTDTGGNYFNGGTVSAYLYGPYANMVDVCGREILTGSNGVDWGGDKAGGNCGTPGFGGPGNTHASRSGFYELNKIMEMARSHLPSNSWLQKQLLAVMNVNNSCNAYWNGKNIYFYRSGNGCGNTGEIAAVVDHEWGHGMDAWDVARGISQPSGEGIADVYAALRLNDSCIGRGFWQKSTCSGNGNACLSCTGVRDIHYLKRQRRSPTTYTWAKKECGDSVHCWGYVYSEAIWSLYKRHLQSPPYNYDENTALEITTRLTFIGAGNVQTWFEGNGGCGASSGYRQFLLADDDNGNGWHSSYGNPNQAPIVTASPADMKATLTWKIVSGASNYEVFRTEGVNGCSKGKVKLATLSSNDSSFTDTGLQNGREYYYVVIPKGPNAACFGPASQCISVTPSGSATPSPSCRPTLNPINNPVPTTPTTPTSNPCGNDVCELAKNETPLTCPSDCTAQDLALASSANSVSKAVMFTAIPVKDVSFNSIGVVGKRSRYSLVQVYTRVGSYSGFEDSSSGWELCFNKVVLLQQGIPVSIDLACSTHTPFGSSRSFHVYAKAGMNIVAVRPTQKPIAPSGNGACGHGVCSTQQNENPGTCSVDCPVQSLQLTTSSNTDSRAAMFMVTAIESVTFTSFSVTPTRSGVSLVEVYTLIGDYTGQEKNPNAWTLCFSAEVSLLQDQANAINSLSCPTSTPAGSRRSFQVLVRDGMYFERGPSTASNSMIKVEKGIFIKKKFDKSKGDALMTGGIE</sequence>
<proteinExistence type="predicted"/>
<accession>A0ABD3NDJ1</accession>
<keyword evidence="4" id="KW-1185">Reference proteome</keyword>
<dbReference type="EMBL" id="JALLPJ020001213">
    <property type="protein sequence ID" value="KAL3773998.1"/>
    <property type="molecule type" value="Genomic_DNA"/>
</dbReference>
<evidence type="ECO:0000313" key="4">
    <source>
        <dbReference type="Proteomes" id="UP001530400"/>
    </source>
</evidence>
<reference evidence="3 4" key="1">
    <citation type="submission" date="2024-10" db="EMBL/GenBank/DDBJ databases">
        <title>Updated reference genomes for cyclostephanoid diatoms.</title>
        <authorList>
            <person name="Roberts W.R."/>
            <person name="Alverson A.J."/>
        </authorList>
    </citation>
    <scope>NUCLEOTIDE SEQUENCE [LARGE SCALE GENOMIC DNA]</scope>
    <source>
        <strain evidence="3 4">AJA010-31</strain>
    </source>
</reference>
<dbReference type="CDD" id="cd00063">
    <property type="entry name" value="FN3"/>
    <property type="match status" value="1"/>
</dbReference>
<dbReference type="InterPro" id="IPR013783">
    <property type="entry name" value="Ig-like_fold"/>
</dbReference>
<dbReference type="Gene3D" id="3.10.170.10">
    <property type="match status" value="1"/>
</dbReference>
<dbReference type="PANTHER" id="PTHR33683">
    <property type="entry name" value="1, PUTATIVE-RELATED"/>
    <property type="match status" value="1"/>
</dbReference>
<name>A0ABD3NDJ1_9STRA</name>
<dbReference type="AlphaFoldDB" id="A0ABD3NDJ1"/>
<feature type="chain" id="PRO_5044874639" description="Fibronectin type-III domain-containing protein" evidence="1">
    <location>
        <begin position="18"/>
        <end position="1054"/>
    </location>
</feature>